<evidence type="ECO:0000256" key="3">
    <source>
        <dbReference type="ARBA" id="ARBA00023239"/>
    </source>
</evidence>
<dbReference type="GO" id="GO:0004794">
    <property type="term" value="F:threonine deaminase activity"/>
    <property type="evidence" value="ECO:0007669"/>
    <property type="project" value="TreeGrafter"/>
</dbReference>
<comment type="cofactor">
    <cofactor evidence="1">
        <name>pyridoxal 5'-phosphate</name>
        <dbReference type="ChEBI" id="CHEBI:597326"/>
    </cofactor>
</comment>
<dbReference type="Gene3D" id="3.40.50.1100">
    <property type="match status" value="2"/>
</dbReference>
<proteinExistence type="predicted"/>
<accession>A0A061SWE6</accession>
<evidence type="ECO:0000259" key="4">
    <source>
        <dbReference type="Pfam" id="PF00291"/>
    </source>
</evidence>
<dbReference type="EMBL" id="JEMU01000004">
    <property type="protein sequence ID" value="KAJ03965.1"/>
    <property type="molecule type" value="Genomic_DNA"/>
</dbReference>
<evidence type="ECO:0000256" key="2">
    <source>
        <dbReference type="ARBA" id="ARBA00022898"/>
    </source>
</evidence>
<evidence type="ECO:0000313" key="6">
    <source>
        <dbReference type="Proteomes" id="UP000027337"/>
    </source>
</evidence>
<comment type="caution">
    <text evidence="5">The sequence shown here is derived from an EMBL/GenBank/DDBJ whole genome shotgun (WGS) entry which is preliminary data.</text>
</comment>
<dbReference type="GO" id="GO:0006567">
    <property type="term" value="P:L-threonine catabolic process"/>
    <property type="evidence" value="ECO:0007669"/>
    <property type="project" value="TreeGrafter"/>
</dbReference>
<dbReference type="STRING" id="83219.PM02_06540"/>
<dbReference type="SUPFAM" id="SSF53686">
    <property type="entry name" value="Tryptophan synthase beta subunit-like PLP-dependent enzymes"/>
    <property type="match status" value="1"/>
</dbReference>
<organism evidence="5 6">
    <name type="scientific">Sulfitobacter mediterraneus</name>
    <dbReference type="NCBI Taxonomy" id="83219"/>
    <lineage>
        <taxon>Bacteria</taxon>
        <taxon>Pseudomonadati</taxon>
        <taxon>Pseudomonadota</taxon>
        <taxon>Alphaproteobacteria</taxon>
        <taxon>Rhodobacterales</taxon>
        <taxon>Roseobacteraceae</taxon>
        <taxon>Sulfitobacter</taxon>
    </lineage>
</organism>
<keyword evidence="3" id="KW-0456">Lyase</keyword>
<dbReference type="GO" id="GO:0006565">
    <property type="term" value="P:L-serine catabolic process"/>
    <property type="evidence" value="ECO:0007669"/>
    <property type="project" value="TreeGrafter"/>
</dbReference>
<reference evidence="5 6" key="1">
    <citation type="journal article" date="2014" name="Genome Announc.">
        <title>Draft Genome Sequences of Two Isolates of the Roseobacter Group, Sulfitobacter sp. Strains 3SOLIMAR09 and 1FIGIMAR09, from Harbors of Mallorca Island (Mediterranean Sea).</title>
        <authorList>
            <person name="Mas-Llado M."/>
            <person name="Pina-Villalonga J.M."/>
            <person name="Brunet-Galmes I."/>
            <person name="Nogales B."/>
            <person name="Bosch R."/>
        </authorList>
    </citation>
    <scope>NUCLEOTIDE SEQUENCE [LARGE SCALE GENOMIC DNA]</scope>
    <source>
        <strain evidence="5 6">1FIGIMAR09</strain>
    </source>
</reference>
<protein>
    <submittedName>
        <fullName evidence="5">Pyridoxal-5'-phosphate-dependent protein subunit beta</fullName>
    </submittedName>
</protein>
<dbReference type="InterPro" id="IPR050147">
    <property type="entry name" value="Ser/Thr_Dehydratase"/>
</dbReference>
<dbReference type="eggNOG" id="COG1171">
    <property type="taxonomic scope" value="Bacteria"/>
</dbReference>
<keyword evidence="2" id="KW-0663">Pyridoxal phosphate</keyword>
<gene>
    <name evidence="5" type="ORF">PM02_06540</name>
</gene>
<dbReference type="InterPro" id="IPR036052">
    <property type="entry name" value="TrpB-like_PALP_sf"/>
</dbReference>
<dbReference type="Pfam" id="PF00291">
    <property type="entry name" value="PALP"/>
    <property type="match status" value="1"/>
</dbReference>
<feature type="domain" description="Tryptophan synthase beta chain-like PALP" evidence="4">
    <location>
        <begin position="28"/>
        <end position="316"/>
    </location>
</feature>
<evidence type="ECO:0000256" key="1">
    <source>
        <dbReference type="ARBA" id="ARBA00001933"/>
    </source>
</evidence>
<keyword evidence="6" id="KW-1185">Reference proteome</keyword>
<dbReference type="PANTHER" id="PTHR48078">
    <property type="entry name" value="THREONINE DEHYDRATASE, MITOCHONDRIAL-RELATED"/>
    <property type="match status" value="1"/>
</dbReference>
<dbReference type="Proteomes" id="UP000027337">
    <property type="component" value="Unassembled WGS sequence"/>
</dbReference>
<dbReference type="GO" id="GO:0003941">
    <property type="term" value="F:L-serine ammonia-lyase activity"/>
    <property type="evidence" value="ECO:0007669"/>
    <property type="project" value="TreeGrafter"/>
</dbReference>
<name>A0A061SWE6_9RHOB</name>
<dbReference type="InterPro" id="IPR001926">
    <property type="entry name" value="TrpB-like_PALP"/>
</dbReference>
<dbReference type="RefSeq" id="WP_037906432.1">
    <property type="nucleotide sequence ID" value="NZ_JEMU01000004.1"/>
</dbReference>
<evidence type="ECO:0000313" key="5">
    <source>
        <dbReference type="EMBL" id="KAJ03965.1"/>
    </source>
</evidence>
<dbReference type="GO" id="GO:0009097">
    <property type="term" value="P:isoleucine biosynthetic process"/>
    <property type="evidence" value="ECO:0007669"/>
    <property type="project" value="TreeGrafter"/>
</dbReference>
<dbReference type="PANTHER" id="PTHR48078:SF6">
    <property type="entry name" value="L-THREONINE DEHYDRATASE CATABOLIC TDCB"/>
    <property type="match status" value="1"/>
</dbReference>
<dbReference type="AlphaFoldDB" id="A0A061SWE6"/>
<sequence>MGADNTVDISPITADLIRQRTEQLRAHIAHTPSIPLSSHLIRQVMGGGHVALKLECFQHTGTFKARGALSNAMSITEADKKAGITAASAGNHAIAAAWAARVTGLSAKVVMQDNANPFRIARAEAEGAEVILRGPGAPTFAEAERLSTEEGRTFIHPFEGVNTALGTAGVGYEFISDMPDLDAVVVSVGGGGLISGIAAAVKLHKPGCMVFGVEPTGADSMSRSLVAGQPVTLDKVETIADSLGPPMALPLGHALCAAYVDDMVRVTDDQICAGMVALQHEAKLAVEPAAGAAMAGLLGPLRKSLQGKRVGVVVCGANIDAATYQAQLLRGMDHYSALMKT</sequence>